<dbReference type="Pfam" id="PF00480">
    <property type="entry name" value="ROK"/>
    <property type="match status" value="1"/>
</dbReference>
<evidence type="ECO:0008006" key="5">
    <source>
        <dbReference type="Google" id="ProtNLM"/>
    </source>
</evidence>
<dbReference type="Proteomes" id="UP001499947">
    <property type="component" value="Unassembled WGS sequence"/>
</dbReference>
<dbReference type="InterPro" id="IPR043129">
    <property type="entry name" value="ATPase_NBD"/>
</dbReference>
<comment type="caution">
    <text evidence="3">The sequence shown here is derived from an EMBL/GenBank/DDBJ whole genome shotgun (WGS) entry which is preliminary data.</text>
</comment>
<protein>
    <recommendedName>
        <fullName evidence="5">ROK family protein</fullName>
    </recommendedName>
</protein>
<dbReference type="PANTHER" id="PTHR18964:SF173">
    <property type="entry name" value="GLUCOKINASE"/>
    <property type="match status" value="1"/>
</dbReference>
<evidence type="ECO:0000256" key="2">
    <source>
        <dbReference type="SAM" id="Phobius"/>
    </source>
</evidence>
<name>A0ABN2IJD9_9ACTN</name>
<proteinExistence type="inferred from homology"/>
<organism evidence="3 4">
    <name type="scientific">Streptomyces yatensis</name>
    <dbReference type="NCBI Taxonomy" id="155177"/>
    <lineage>
        <taxon>Bacteria</taxon>
        <taxon>Bacillati</taxon>
        <taxon>Actinomycetota</taxon>
        <taxon>Actinomycetes</taxon>
        <taxon>Kitasatosporales</taxon>
        <taxon>Streptomycetaceae</taxon>
        <taxon>Streptomyces</taxon>
        <taxon>Streptomyces violaceusniger group</taxon>
    </lineage>
</organism>
<dbReference type="InterPro" id="IPR000600">
    <property type="entry name" value="ROK"/>
</dbReference>
<keyword evidence="2" id="KW-0472">Membrane</keyword>
<feature type="transmembrane region" description="Helical" evidence="2">
    <location>
        <begin position="44"/>
        <end position="64"/>
    </location>
</feature>
<keyword evidence="2" id="KW-1133">Transmembrane helix</keyword>
<evidence type="ECO:0000256" key="1">
    <source>
        <dbReference type="ARBA" id="ARBA00006479"/>
    </source>
</evidence>
<dbReference type="PANTHER" id="PTHR18964">
    <property type="entry name" value="ROK (REPRESSOR, ORF, KINASE) FAMILY"/>
    <property type="match status" value="1"/>
</dbReference>
<evidence type="ECO:0000313" key="4">
    <source>
        <dbReference type="Proteomes" id="UP001499947"/>
    </source>
</evidence>
<gene>
    <name evidence="3" type="ORF">GCM10009680_53670</name>
</gene>
<evidence type="ECO:0000313" key="3">
    <source>
        <dbReference type="EMBL" id="GAA1706153.1"/>
    </source>
</evidence>
<sequence>MGSLAATDVAAAASAGDATALDLIREGGTRTGQVIAGLVSFFNPGLVVIGGGVTGLGHTLLAAIRTQVYRQSLPLATGNLPIVLGELGPAAGVTGAARLISDHLFSPA</sequence>
<keyword evidence="4" id="KW-1185">Reference proteome</keyword>
<dbReference type="SUPFAM" id="SSF53067">
    <property type="entry name" value="Actin-like ATPase domain"/>
    <property type="match status" value="1"/>
</dbReference>
<keyword evidence="2" id="KW-0812">Transmembrane</keyword>
<dbReference type="CDD" id="cd23763">
    <property type="entry name" value="ASKHA_ATPase_ROK"/>
    <property type="match status" value="1"/>
</dbReference>
<accession>A0ABN2IJD9</accession>
<dbReference type="EMBL" id="BAAALR010000061">
    <property type="protein sequence ID" value="GAA1706153.1"/>
    <property type="molecule type" value="Genomic_DNA"/>
</dbReference>
<comment type="similarity">
    <text evidence="1">Belongs to the ROK (NagC/XylR) family.</text>
</comment>
<dbReference type="Gene3D" id="3.30.420.40">
    <property type="match status" value="1"/>
</dbReference>
<reference evidence="3 4" key="1">
    <citation type="journal article" date="2019" name="Int. J. Syst. Evol. Microbiol.">
        <title>The Global Catalogue of Microorganisms (GCM) 10K type strain sequencing project: providing services to taxonomists for standard genome sequencing and annotation.</title>
        <authorList>
            <consortium name="The Broad Institute Genomics Platform"/>
            <consortium name="The Broad Institute Genome Sequencing Center for Infectious Disease"/>
            <person name="Wu L."/>
            <person name="Ma J."/>
        </authorList>
    </citation>
    <scope>NUCLEOTIDE SEQUENCE [LARGE SCALE GENOMIC DNA]</scope>
    <source>
        <strain evidence="3 4">JCM 13244</strain>
    </source>
</reference>